<sequence>MKSLRIVFAGTPEFASAHLQAVLDSQAVQDNHHEVVAVYTQPDRPAGRGRKLKPSPVKELALQHDIPVFQPLSLKKDEEAREQLAALKPDLMIVVAYGLILPQSVLDIPTYGCINVHGSILPRWRGAAPIQRAIAAGDEESGVTIMQMDKGLDTGDMLIKACCPIHITDKSSDLHDRLIEVGQPALIEAIDAIAKGTITAEKQDDSCACYAHKMSKEEARIDWTQPAEKLDCLVRAFNPWPVATTELEDNAIRVWEAERVEGNSDEAPGTLIKADKSGLDIATAEGILRLTNVQLSGSRAMSVQDLLNSRRDMFVPGKKFS</sequence>
<dbReference type="HAMAP" id="MF_00182">
    <property type="entry name" value="Formyl_trans"/>
    <property type="match status" value="1"/>
</dbReference>
<comment type="function">
    <text evidence="1 8">Attaches a formyl group to the free amino group of methionyl-tRNA(fMet). The formyl group appears to play a dual role in the initiator identity of N-formylmethionyl-tRNA by promoting its recognition by IF2 and preventing the misappropriation of this tRNA by the elongation apparatus.</text>
</comment>
<dbReference type="CDD" id="cd08646">
    <property type="entry name" value="FMT_core_Met-tRNA-FMT_N"/>
    <property type="match status" value="1"/>
</dbReference>
<dbReference type="InterPro" id="IPR044135">
    <property type="entry name" value="Met-tRNA-FMT_C"/>
</dbReference>
<comment type="similarity">
    <text evidence="2 8">Belongs to the Fmt family.</text>
</comment>
<evidence type="ECO:0000256" key="7">
    <source>
        <dbReference type="ARBA" id="ARBA00048558"/>
    </source>
</evidence>
<dbReference type="Gene3D" id="3.10.25.10">
    <property type="entry name" value="Formyl transferase, C-terminal domain"/>
    <property type="match status" value="1"/>
</dbReference>
<dbReference type="InterPro" id="IPR041711">
    <property type="entry name" value="Met-tRNA-FMT_N"/>
</dbReference>
<dbReference type="EMBL" id="JOKH01000005">
    <property type="protein sequence ID" value="KEQ16606.1"/>
    <property type="molecule type" value="Genomic_DNA"/>
</dbReference>
<comment type="caution">
    <text evidence="11">The sequence shown here is derived from an EMBL/GenBank/DDBJ whole genome shotgun (WGS) entry which is preliminary data.</text>
</comment>
<dbReference type="RefSeq" id="WP_034840297.1">
    <property type="nucleotide sequence ID" value="NZ_JOKH01000005.1"/>
</dbReference>
<dbReference type="Pfam" id="PF02911">
    <property type="entry name" value="Formyl_trans_C"/>
    <property type="match status" value="1"/>
</dbReference>
<evidence type="ECO:0000256" key="2">
    <source>
        <dbReference type="ARBA" id="ARBA00010699"/>
    </source>
</evidence>
<accession>A0A081NDT3</accession>
<dbReference type="InterPro" id="IPR005793">
    <property type="entry name" value="Formyl_trans_C"/>
</dbReference>
<protein>
    <recommendedName>
        <fullName evidence="4 8">Methionyl-tRNA formyltransferase</fullName>
        <ecNumber evidence="3 8">2.1.2.9</ecNumber>
    </recommendedName>
</protein>
<dbReference type="SUPFAM" id="SSF50486">
    <property type="entry name" value="FMT C-terminal domain-like"/>
    <property type="match status" value="1"/>
</dbReference>
<dbReference type="OrthoDB" id="9802815at2"/>
<feature type="domain" description="Formyl transferase N-terminal" evidence="9">
    <location>
        <begin position="5"/>
        <end position="190"/>
    </location>
</feature>
<evidence type="ECO:0000259" key="10">
    <source>
        <dbReference type="Pfam" id="PF02911"/>
    </source>
</evidence>
<reference evidence="11 12" key="1">
    <citation type="submission" date="2014-06" db="EMBL/GenBank/DDBJ databases">
        <title>Whole Genome Sequences of Three Symbiotic Endozoicomonas Bacteria.</title>
        <authorList>
            <person name="Neave M.J."/>
            <person name="Apprill A."/>
            <person name="Voolstra C.R."/>
        </authorList>
    </citation>
    <scope>NUCLEOTIDE SEQUENCE [LARGE SCALE GENOMIC DNA]</scope>
    <source>
        <strain evidence="11 12">DSM 25634</strain>
    </source>
</reference>
<feature type="binding site" evidence="8">
    <location>
        <begin position="119"/>
        <end position="122"/>
    </location>
    <ligand>
        <name>(6S)-5,6,7,8-tetrahydrofolate</name>
        <dbReference type="ChEBI" id="CHEBI:57453"/>
    </ligand>
</feature>
<dbReference type="STRING" id="1137799.GZ78_22525"/>
<dbReference type="PANTHER" id="PTHR11138">
    <property type="entry name" value="METHIONYL-TRNA FORMYLTRANSFERASE"/>
    <property type="match status" value="1"/>
</dbReference>
<dbReference type="Gene3D" id="3.40.50.170">
    <property type="entry name" value="Formyl transferase, N-terminal domain"/>
    <property type="match status" value="1"/>
</dbReference>
<evidence type="ECO:0000256" key="8">
    <source>
        <dbReference type="HAMAP-Rule" id="MF_00182"/>
    </source>
</evidence>
<dbReference type="InterPro" id="IPR037022">
    <property type="entry name" value="Formyl_trans_C_sf"/>
</dbReference>
<evidence type="ECO:0000313" key="12">
    <source>
        <dbReference type="Proteomes" id="UP000028073"/>
    </source>
</evidence>
<evidence type="ECO:0000256" key="4">
    <source>
        <dbReference type="ARBA" id="ARBA00016014"/>
    </source>
</evidence>
<dbReference type="AlphaFoldDB" id="A0A081NDT3"/>
<dbReference type="EC" id="2.1.2.9" evidence="3 8"/>
<dbReference type="InterPro" id="IPR002376">
    <property type="entry name" value="Formyl_transf_N"/>
</dbReference>
<proteinExistence type="inferred from homology"/>
<comment type="catalytic activity">
    <reaction evidence="7 8">
        <text>L-methionyl-tRNA(fMet) + (6R)-10-formyltetrahydrofolate = N-formyl-L-methionyl-tRNA(fMet) + (6S)-5,6,7,8-tetrahydrofolate + H(+)</text>
        <dbReference type="Rhea" id="RHEA:24380"/>
        <dbReference type="Rhea" id="RHEA-COMP:9952"/>
        <dbReference type="Rhea" id="RHEA-COMP:9953"/>
        <dbReference type="ChEBI" id="CHEBI:15378"/>
        <dbReference type="ChEBI" id="CHEBI:57453"/>
        <dbReference type="ChEBI" id="CHEBI:78530"/>
        <dbReference type="ChEBI" id="CHEBI:78844"/>
        <dbReference type="ChEBI" id="CHEBI:195366"/>
        <dbReference type="EC" id="2.1.2.9"/>
    </reaction>
</comment>
<gene>
    <name evidence="8 11" type="primary">fmt</name>
    <name evidence="11" type="ORF">GZ78_22525</name>
</gene>
<dbReference type="InterPro" id="IPR005794">
    <property type="entry name" value="Fmt"/>
</dbReference>
<dbReference type="InterPro" id="IPR011034">
    <property type="entry name" value="Formyl_transferase-like_C_sf"/>
</dbReference>
<dbReference type="NCBIfam" id="TIGR00460">
    <property type="entry name" value="fmt"/>
    <property type="match status" value="1"/>
</dbReference>
<dbReference type="PROSITE" id="PS00373">
    <property type="entry name" value="GART"/>
    <property type="match status" value="1"/>
</dbReference>
<organism evidence="11 12">
    <name type="scientific">Endozoicomonas numazuensis</name>
    <dbReference type="NCBI Taxonomy" id="1137799"/>
    <lineage>
        <taxon>Bacteria</taxon>
        <taxon>Pseudomonadati</taxon>
        <taxon>Pseudomonadota</taxon>
        <taxon>Gammaproteobacteria</taxon>
        <taxon>Oceanospirillales</taxon>
        <taxon>Endozoicomonadaceae</taxon>
        <taxon>Endozoicomonas</taxon>
    </lineage>
</organism>
<dbReference type="eggNOG" id="COG0223">
    <property type="taxonomic scope" value="Bacteria"/>
</dbReference>
<dbReference type="GO" id="GO:0004479">
    <property type="term" value="F:methionyl-tRNA formyltransferase activity"/>
    <property type="evidence" value="ECO:0007669"/>
    <property type="project" value="UniProtKB-UniRule"/>
</dbReference>
<evidence type="ECO:0000259" key="9">
    <source>
        <dbReference type="Pfam" id="PF00551"/>
    </source>
</evidence>
<keyword evidence="12" id="KW-1185">Reference proteome</keyword>
<dbReference type="PANTHER" id="PTHR11138:SF5">
    <property type="entry name" value="METHIONYL-TRNA FORMYLTRANSFERASE, MITOCHONDRIAL"/>
    <property type="match status" value="1"/>
</dbReference>
<dbReference type="InterPro" id="IPR001555">
    <property type="entry name" value="GART_AS"/>
</dbReference>
<evidence type="ECO:0000256" key="5">
    <source>
        <dbReference type="ARBA" id="ARBA00022679"/>
    </source>
</evidence>
<keyword evidence="6 8" id="KW-0648">Protein biosynthesis</keyword>
<dbReference type="SUPFAM" id="SSF53328">
    <property type="entry name" value="Formyltransferase"/>
    <property type="match status" value="1"/>
</dbReference>
<name>A0A081NDT3_9GAMM</name>
<evidence type="ECO:0000313" key="11">
    <source>
        <dbReference type="EMBL" id="KEQ16606.1"/>
    </source>
</evidence>
<evidence type="ECO:0000256" key="3">
    <source>
        <dbReference type="ARBA" id="ARBA00012261"/>
    </source>
</evidence>
<evidence type="ECO:0000256" key="1">
    <source>
        <dbReference type="ARBA" id="ARBA00002606"/>
    </source>
</evidence>
<dbReference type="Proteomes" id="UP000028073">
    <property type="component" value="Unassembled WGS sequence"/>
</dbReference>
<dbReference type="Pfam" id="PF00551">
    <property type="entry name" value="Formyl_trans_N"/>
    <property type="match status" value="1"/>
</dbReference>
<evidence type="ECO:0000256" key="6">
    <source>
        <dbReference type="ARBA" id="ARBA00022917"/>
    </source>
</evidence>
<dbReference type="CDD" id="cd08704">
    <property type="entry name" value="Met_tRNA_FMT_C"/>
    <property type="match status" value="1"/>
</dbReference>
<keyword evidence="5 8" id="KW-0808">Transferase</keyword>
<dbReference type="InterPro" id="IPR036477">
    <property type="entry name" value="Formyl_transf_N_sf"/>
</dbReference>
<dbReference type="FunFam" id="3.40.50.170:FF:000003">
    <property type="entry name" value="Methionyl-tRNA formyltransferase"/>
    <property type="match status" value="1"/>
</dbReference>
<feature type="domain" description="Formyl transferase C-terminal" evidence="10">
    <location>
        <begin position="213"/>
        <end position="310"/>
    </location>
</feature>
<dbReference type="GO" id="GO:0005829">
    <property type="term" value="C:cytosol"/>
    <property type="evidence" value="ECO:0007669"/>
    <property type="project" value="TreeGrafter"/>
</dbReference>